<feature type="transmembrane region" description="Helical" evidence="1">
    <location>
        <begin position="203"/>
        <end position="221"/>
    </location>
</feature>
<dbReference type="AlphaFoldDB" id="A0A8J6E5K1"/>
<name>A0A8J6E5K1_9EUKA</name>
<dbReference type="InterPro" id="IPR044926">
    <property type="entry name" value="RGS_subdomain_2"/>
</dbReference>
<feature type="transmembrane region" description="Helical" evidence="1">
    <location>
        <begin position="168"/>
        <end position="191"/>
    </location>
</feature>
<feature type="transmembrane region" description="Helical" evidence="1">
    <location>
        <begin position="14"/>
        <end position="36"/>
    </location>
</feature>
<dbReference type="PROSITE" id="PS50132">
    <property type="entry name" value="RGS"/>
    <property type="match status" value="1"/>
</dbReference>
<evidence type="ECO:0000256" key="1">
    <source>
        <dbReference type="SAM" id="Phobius"/>
    </source>
</evidence>
<dbReference type="SUPFAM" id="SSF48097">
    <property type="entry name" value="Regulator of G-protein signaling, RGS"/>
    <property type="match status" value="1"/>
</dbReference>
<organism evidence="3 4">
    <name type="scientific">Carpediemonas membranifera</name>
    <dbReference type="NCBI Taxonomy" id="201153"/>
    <lineage>
        <taxon>Eukaryota</taxon>
        <taxon>Metamonada</taxon>
        <taxon>Carpediemonas-like organisms</taxon>
        <taxon>Carpediemonas</taxon>
    </lineage>
</organism>
<dbReference type="EMBL" id="JAHDYR010000007">
    <property type="protein sequence ID" value="KAG9395872.1"/>
    <property type="molecule type" value="Genomic_DNA"/>
</dbReference>
<protein>
    <submittedName>
        <fullName evidence="3">RGS domain</fullName>
    </submittedName>
</protein>
<evidence type="ECO:0000259" key="2">
    <source>
        <dbReference type="PROSITE" id="PS50132"/>
    </source>
</evidence>
<dbReference type="Proteomes" id="UP000717585">
    <property type="component" value="Unassembled WGS sequence"/>
</dbReference>
<dbReference type="OrthoDB" id="196547at2759"/>
<accession>A0A8J6E5K1</accession>
<keyword evidence="1" id="KW-0472">Membrane</keyword>
<comment type="caution">
    <text evidence="3">The sequence shown here is derived from an EMBL/GenBank/DDBJ whole genome shotgun (WGS) entry which is preliminary data.</text>
</comment>
<reference evidence="3" key="1">
    <citation type="submission" date="2021-05" db="EMBL/GenBank/DDBJ databases">
        <title>A free-living protist that lacks canonical eukaryotic 1 DNA replication and segregation systems.</title>
        <authorList>
            <person name="Salas-Leiva D.E."/>
            <person name="Tromer E.C."/>
            <person name="Curtis B.A."/>
            <person name="Jerlstrom-Hultqvist J."/>
            <person name="Kolisko M."/>
            <person name="Yi Z."/>
            <person name="Salas-Leiva J.S."/>
            <person name="Gallot-Lavallee L."/>
            <person name="Kops G.J.P.L."/>
            <person name="Archibald J.M."/>
            <person name="Simpson A.G.B."/>
            <person name="Roger A.J."/>
        </authorList>
    </citation>
    <scope>NUCLEOTIDE SEQUENCE</scope>
    <source>
        <strain evidence="3">BICM</strain>
    </source>
</reference>
<feature type="transmembrane region" description="Helical" evidence="1">
    <location>
        <begin position="48"/>
        <end position="70"/>
    </location>
</feature>
<evidence type="ECO:0000313" key="4">
    <source>
        <dbReference type="Proteomes" id="UP000717585"/>
    </source>
</evidence>
<feature type="domain" description="RGS" evidence="2">
    <location>
        <begin position="262"/>
        <end position="367"/>
    </location>
</feature>
<keyword evidence="4" id="KW-1185">Reference proteome</keyword>
<dbReference type="InterPro" id="IPR036305">
    <property type="entry name" value="RGS_sf"/>
</dbReference>
<dbReference type="Gene3D" id="1.10.167.10">
    <property type="entry name" value="Regulator of G-protein Signalling 4, domain 2"/>
    <property type="match status" value="1"/>
</dbReference>
<evidence type="ECO:0000313" key="3">
    <source>
        <dbReference type="EMBL" id="KAG9395872.1"/>
    </source>
</evidence>
<gene>
    <name evidence="3" type="ORF">J8273_2205</name>
</gene>
<feature type="transmembrane region" description="Helical" evidence="1">
    <location>
        <begin position="82"/>
        <end position="106"/>
    </location>
</feature>
<sequence length="446" mass="50300">MSTVQALVEWCSTYLYSIISGLCTIFFAVTLPLIFLKRIRTPMMIAHIISCSFFAIDFVFSVVDIVQANVLDPDDMQLYYAFFYYITLVGTQLSIAAPFCPFFYNLMNIMLNRLGMKVPGGDFLSPFLFVGIVFVVVNLSCLLIFFTPTAVHWPWEKIGAVDIVTNEYIASYLTYGRVYFLFIWSGLLLLAHIIGNPGVSAEMLHLSVIYTRIITLVAWPFNNLSGDKLYWAYLAKVVIASCIPFINTALLLFIPVRSYPRTLAEVLSTKSGSMAFLKFLEKEYASENVLYIYAIRHLRLLAAYDKNSAFKFLVHIRTTFLDNTSTLCINHSNEVVLPILISLDRARISDVSEDFVDELFTPSLDEVALSLSETIGRFTTSGGYFSLLKVLQAEQQLPRSHGIILLAVATVLGRKTKRSQVQFSIDDLPDLYAGMMDSKMVEINPL</sequence>
<dbReference type="InterPro" id="IPR016137">
    <property type="entry name" value="RGS"/>
</dbReference>
<proteinExistence type="predicted"/>
<feature type="transmembrane region" description="Helical" evidence="1">
    <location>
        <begin position="233"/>
        <end position="254"/>
    </location>
</feature>
<keyword evidence="1" id="KW-1133">Transmembrane helix</keyword>
<feature type="transmembrane region" description="Helical" evidence="1">
    <location>
        <begin position="127"/>
        <end position="148"/>
    </location>
</feature>
<keyword evidence="1" id="KW-0812">Transmembrane</keyword>